<feature type="region of interest" description="Disordered" evidence="1">
    <location>
        <begin position="1"/>
        <end position="36"/>
    </location>
</feature>
<comment type="caution">
    <text evidence="2">The sequence shown here is derived from an EMBL/GenBank/DDBJ whole genome shotgun (WGS) entry which is preliminary data.</text>
</comment>
<feature type="compositionally biased region" description="Polar residues" evidence="1">
    <location>
        <begin position="1"/>
        <end position="12"/>
    </location>
</feature>
<reference evidence="2 3" key="1">
    <citation type="journal article" date="2015" name="Int. J. Syst. Evol. Microbiol.">
        <title>Rhizobium anhuiense sp. nov., isolated from effective nodules of Vicia faba and Pisum sativum.</title>
        <authorList>
            <person name="Zhang Y.J."/>
            <person name="Zheng W.T."/>
            <person name="Everall I."/>
            <person name="Young J.P."/>
            <person name="Zhang X.X."/>
            <person name="Tian C.F."/>
            <person name="Sui X.H."/>
            <person name="Wang E.T."/>
            <person name="Chen W.X."/>
        </authorList>
    </citation>
    <scope>NUCLEOTIDE SEQUENCE [LARGE SCALE GENOMIC DNA]</scope>
    <source>
        <strain evidence="2 3">CCBAU 23252</strain>
    </source>
</reference>
<evidence type="ECO:0000256" key="1">
    <source>
        <dbReference type="SAM" id="MobiDB-lite"/>
    </source>
</evidence>
<proteinExistence type="predicted"/>
<feature type="compositionally biased region" description="Basic and acidic residues" evidence="1">
    <location>
        <begin position="23"/>
        <end position="34"/>
    </location>
</feature>
<name>A0A432NUR7_9HYPH</name>
<gene>
    <name evidence="2" type="ORF">EEQ99_09325</name>
</gene>
<accession>A0A432NUR7</accession>
<evidence type="ECO:0000313" key="2">
    <source>
        <dbReference type="EMBL" id="RUM03370.1"/>
    </source>
</evidence>
<protein>
    <submittedName>
        <fullName evidence="2">Uncharacterized protein</fullName>
    </submittedName>
</protein>
<dbReference type="Proteomes" id="UP000273611">
    <property type="component" value="Unassembled WGS sequence"/>
</dbReference>
<dbReference type="EMBL" id="RIBW01000002">
    <property type="protein sequence ID" value="RUM03370.1"/>
    <property type="molecule type" value="Genomic_DNA"/>
</dbReference>
<sequence length="94" mass="10015">MTRTPPRSSSCQALCRGSAAPDADARDKPKHDGRAVGASSRRWFCDFLGGDGSMWQTATPISTACYCMTLTFNTISLISPSPTGNLTTNLSLPM</sequence>
<dbReference type="AlphaFoldDB" id="A0A432NUR7"/>
<evidence type="ECO:0000313" key="3">
    <source>
        <dbReference type="Proteomes" id="UP000273611"/>
    </source>
</evidence>
<organism evidence="2 3">
    <name type="scientific">Rhizobium anhuiense</name>
    <dbReference type="NCBI Taxonomy" id="1184720"/>
    <lineage>
        <taxon>Bacteria</taxon>
        <taxon>Pseudomonadati</taxon>
        <taxon>Pseudomonadota</taxon>
        <taxon>Alphaproteobacteria</taxon>
        <taxon>Hyphomicrobiales</taxon>
        <taxon>Rhizobiaceae</taxon>
        <taxon>Rhizobium/Agrobacterium group</taxon>
        <taxon>Rhizobium</taxon>
    </lineage>
</organism>